<organism evidence="3 4">
    <name type="scientific">Kutzneria kofuensis</name>
    <dbReference type="NCBI Taxonomy" id="103725"/>
    <lineage>
        <taxon>Bacteria</taxon>
        <taxon>Bacillati</taxon>
        <taxon>Actinomycetota</taxon>
        <taxon>Actinomycetes</taxon>
        <taxon>Pseudonocardiales</taxon>
        <taxon>Pseudonocardiaceae</taxon>
        <taxon>Kutzneria</taxon>
    </lineage>
</organism>
<comment type="caution">
    <text evidence="3">The sequence shown here is derived from an EMBL/GenBank/DDBJ whole genome shotgun (WGS) entry which is preliminary data.</text>
</comment>
<dbReference type="EMBL" id="JACHIR010000001">
    <property type="protein sequence ID" value="MBB5892746.1"/>
    <property type="molecule type" value="Genomic_DNA"/>
</dbReference>
<sequence length="299" mass="31541">MVRRGWTAVIVLALVGMVGACGRPAMDLSDALTPTPSSPDNAAGAAPLPMPQVDSGGVRRDALPAVGACIDADHQTVTCAEPHQGEVTLVGDLPDGLPSALPDDTTMTRAALPSCRDALGEYLGSKDADATDLQAWAFWPQADAWTHGERWLVCAATQIDSAGNPITITGSLRRVLAGAGFAHYQTCTVSSPSQSQTLKFGACDKPHLGEAMPGVQALGRSTDPMPATDTINQIARNRCSQELTSYLGTDSRSDVTYTWRAPDTRQAWAQGYTNLICYAEAARPVDARLQNIGNRPLPG</sequence>
<reference evidence="3 4" key="1">
    <citation type="submission" date="2020-08" db="EMBL/GenBank/DDBJ databases">
        <title>Sequencing the genomes of 1000 actinobacteria strains.</title>
        <authorList>
            <person name="Klenk H.-P."/>
        </authorList>
    </citation>
    <scope>NUCLEOTIDE SEQUENCE [LARGE SCALE GENOMIC DNA]</scope>
    <source>
        <strain evidence="3 4">DSM 43851</strain>
    </source>
</reference>
<dbReference type="Pfam" id="PF13845">
    <property type="entry name" value="Septum_form"/>
    <property type="match status" value="1"/>
</dbReference>
<protein>
    <recommendedName>
        <fullName evidence="2">Septum formation-related domain-containing protein</fullName>
    </recommendedName>
</protein>
<accession>A0A7W9NHZ3</accession>
<evidence type="ECO:0000259" key="2">
    <source>
        <dbReference type="Pfam" id="PF13845"/>
    </source>
</evidence>
<dbReference type="PROSITE" id="PS51257">
    <property type="entry name" value="PROKAR_LIPOPROTEIN"/>
    <property type="match status" value="1"/>
</dbReference>
<proteinExistence type="predicted"/>
<evidence type="ECO:0000313" key="4">
    <source>
        <dbReference type="Proteomes" id="UP000585638"/>
    </source>
</evidence>
<feature type="region of interest" description="Disordered" evidence="1">
    <location>
        <begin position="30"/>
        <end position="57"/>
    </location>
</feature>
<name>A0A7W9NHZ3_9PSEU</name>
<dbReference type="InterPro" id="IPR026004">
    <property type="entry name" value="Septum_form"/>
</dbReference>
<keyword evidence="4" id="KW-1185">Reference proteome</keyword>
<feature type="domain" description="Septum formation-related" evidence="2">
    <location>
        <begin position="71"/>
        <end position="277"/>
    </location>
</feature>
<dbReference type="RefSeq" id="WP_184863679.1">
    <property type="nucleotide sequence ID" value="NZ_BAAAWY010000001.1"/>
</dbReference>
<dbReference type="AlphaFoldDB" id="A0A7W9NHZ3"/>
<evidence type="ECO:0000256" key="1">
    <source>
        <dbReference type="SAM" id="MobiDB-lite"/>
    </source>
</evidence>
<dbReference type="Proteomes" id="UP000585638">
    <property type="component" value="Unassembled WGS sequence"/>
</dbReference>
<evidence type="ECO:0000313" key="3">
    <source>
        <dbReference type="EMBL" id="MBB5892746.1"/>
    </source>
</evidence>
<gene>
    <name evidence="3" type="ORF">BJ998_003942</name>
</gene>